<evidence type="ECO:0000313" key="4">
    <source>
        <dbReference type="Proteomes" id="UP000006250"/>
    </source>
</evidence>
<evidence type="ECO:0000256" key="1">
    <source>
        <dbReference type="SAM" id="Phobius"/>
    </source>
</evidence>
<accession>E1JR61</accession>
<name>E1JR61_SOLFR</name>
<protein>
    <recommendedName>
        <fullName evidence="2">DUF8051 domain-containing protein</fullName>
    </recommendedName>
</protein>
<keyword evidence="1" id="KW-0812">Transmembrane</keyword>
<feature type="transmembrane region" description="Helical" evidence="1">
    <location>
        <begin position="144"/>
        <end position="163"/>
    </location>
</feature>
<keyword evidence="4" id="KW-1185">Reference proteome</keyword>
<feature type="transmembrane region" description="Helical" evidence="1">
    <location>
        <begin position="103"/>
        <end position="123"/>
    </location>
</feature>
<evidence type="ECO:0000313" key="3">
    <source>
        <dbReference type="EMBL" id="EFL53062.1"/>
    </source>
</evidence>
<dbReference type="Pfam" id="PF26225">
    <property type="entry name" value="DUF8051"/>
    <property type="match status" value="1"/>
</dbReference>
<dbReference type="RefSeq" id="WP_005990083.1">
    <property type="nucleotide sequence ID" value="NZ_AECZ01000001.1"/>
</dbReference>
<keyword evidence="1" id="KW-1133">Transmembrane helix</keyword>
<reference evidence="3 4" key="1">
    <citation type="submission" date="2010-08" db="EMBL/GenBank/DDBJ databases">
        <title>The draft genome of Desulfovibrio fructosovorans JJ.</title>
        <authorList>
            <consortium name="US DOE Joint Genome Institute (JGI-PGF)"/>
            <person name="Lucas S."/>
            <person name="Copeland A."/>
            <person name="Lapidus A."/>
            <person name="Cheng J.-F."/>
            <person name="Bruce D."/>
            <person name="Goodwin L."/>
            <person name="Pitluck S."/>
            <person name="Land M.L."/>
            <person name="Hauser L."/>
            <person name="Chang Y.-J."/>
            <person name="Jeffries C."/>
            <person name="Wall J.D."/>
            <person name="Stahl D.A."/>
            <person name="Arkin A.P."/>
            <person name="Dehal P."/>
            <person name="Stolyar S.M."/>
            <person name="Hazen T.C."/>
            <person name="Woyke T.J."/>
        </authorList>
    </citation>
    <scope>NUCLEOTIDE SEQUENCE [LARGE SCALE GENOMIC DNA]</scope>
    <source>
        <strain evidence="3 4">JJ</strain>
    </source>
</reference>
<feature type="transmembrane region" description="Helical" evidence="1">
    <location>
        <begin position="7"/>
        <end position="28"/>
    </location>
</feature>
<dbReference type="AlphaFoldDB" id="E1JR61"/>
<evidence type="ECO:0000259" key="2">
    <source>
        <dbReference type="Pfam" id="PF26225"/>
    </source>
</evidence>
<organism evidence="3 4">
    <name type="scientific">Solidesulfovibrio fructosivorans JJ]</name>
    <dbReference type="NCBI Taxonomy" id="596151"/>
    <lineage>
        <taxon>Bacteria</taxon>
        <taxon>Pseudomonadati</taxon>
        <taxon>Thermodesulfobacteriota</taxon>
        <taxon>Desulfovibrionia</taxon>
        <taxon>Desulfovibrionales</taxon>
        <taxon>Desulfovibrionaceae</taxon>
        <taxon>Solidesulfovibrio</taxon>
    </lineage>
</organism>
<dbReference type="InterPro" id="IPR058364">
    <property type="entry name" value="DUF8051"/>
</dbReference>
<gene>
    <name evidence="3" type="ORF">DesfrDRAFT_0110</name>
</gene>
<feature type="domain" description="DUF8051" evidence="2">
    <location>
        <begin position="5"/>
        <end position="133"/>
    </location>
</feature>
<feature type="transmembrane region" description="Helical" evidence="1">
    <location>
        <begin position="76"/>
        <end position="97"/>
    </location>
</feature>
<comment type="caution">
    <text evidence="3">The sequence shown here is derived from an EMBL/GenBank/DDBJ whole genome shotgun (WGS) entry which is preliminary data.</text>
</comment>
<dbReference type="OrthoDB" id="6658525at2"/>
<dbReference type="STRING" id="596151.DesfrDRAFT_0110"/>
<dbReference type="eggNOG" id="ENOG5032SYG">
    <property type="taxonomic scope" value="Bacteria"/>
</dbReference>
<proteinExistence type="predicted"/>
<sequence length="168" mass="17824">MRLEARYGIAFLLVLSVGLLAVMVPGGPVETRGFSVLPPVAVLTFNTFLTTLGVCSLVVAYWALRGQRAAFVEAALCGVLFALVYLLDLAGIFPVSADPMPPLLTVLETCGLLVAIPLVVLSLRRARAMDQGTSTRRFGSTRQVVFVLALVLLGAGGIIYFATKAALR</sequence>
<keyword evidence="1" id="KW-0472">Membrane</keyword>
<dbReference type="EMBL" id="AECZ01000001">
    <property type="protein sequence ID" value="EFL53062.1"/>
    <property type="molecule type" value="Genomic_DNA"/>
</dbReference>
<feature type="transmembrane region" description="Helical" evidence="1">
    <location>
        <begin position="40"/>
        <end position="64"/>
    </location>
</feature>
<dbReference type="Proteomes" id="UP000006250">
    <property type="component" value="Unassembled WGS sequence"/>
</dbReference>